<dbReference type="PANTHER" id="PTHR43261:SF1">
    <property type="entry name" value="RIBOSOME-RELEASING FACTOR 2, MITOCHONDRIAL"/>
    <property type="match status" value="1"/>
</dbReference>
<gene>
    <name evidence="7" type="primary">LOC106469990</name>
</gene>
<dbReference type="InterPro" id="IPR041095">
    <property type="entry name" value="EFG_II"/>
</dbReference>
<dbReference type="SUPFAM" id="SSF54211">
    <property type="entry name" value="Ribosomal protein S5 domain 2-like"/>
    <property type="match status" value="1"/>
</dbReference>
<dbReference type="CDD" id="cd01886">
    <property type="entry name" value="EF-G"/>
    <property type="match status" value="1"/>
</dbReference>
<protein>
    <submittedName>
        <fullName evidence="7">Ribosome-releasing factor 2, mitochondrial-like</fullName>
    </submittedName>
</protein>
<dbReference type="PANTHER" id="PTHR43261">
    <property type="entry name" value="TRANSLATION ELONGATION FACTOR G-RELATED"/>
    <property type="match status" value="1"/>
</dbReference>
<name>A0ABM1BP62_LIMPO</name>
<dbReference type="Gene3D" id="3.30.70.870">
    <property type="entry name" value="Elongation Factor G (Translational Gtpase), domain 3"/>
    <property type="match status" value="1"/>
</dbReference>
<reference evidence="7" key="1">
    <citation type="submission" date="2025-08" db="UniProtKB">
        <authorList>
            <consortium name="RefSeq"/>
        </authorList>
    </citation>
    <scope>IDENTIFICATION</scope>
    <source>
        <tissue evidence="7">Muscle</tissue>
    </source>
</reference>
<dbReference type="PROSITE" id="PS00301">
    <property type="entry name" value="G_TR_1"/>
    <property type="match status" value="1"/>
</dbReference>
<evidence type="ECO:0000256" key="2">
    <source>
        <dbReference type="ARBA" id="ARBA00022917"/>
    </source>
</evidence>
<dbReference type="Gene3D" id="3.40.50.300">
    <property type="entry name" value="P-loop containing nucleotide triphosphate hydrolases"/>
    <property type="match status" value="1"/>
</dbReference>
<dbReference type="InterPro" id="IPR009000">
    <property type="entry name" value="Transl_B-barrel_sf"/>
</dbReference>
<dbReference type="InterPro" id="IPR009022">
    <property type="entry name" value="EFG_III"/>
</dbReference>
<dbReference type="Pfam" id="PF14492">
    <property type="entry name" value="EFG_III"/>
    <property type="match status" value="1"/>
</dbReference>
<keyword evidence="1" id="KW-0547">Nucleotide-binding</keyword>
<evidence type="ECO:0000256" key="4">
    <source>
        <dbReference type="ARBA" id="ARBA00023134"/>
    </source>
</evidence>
<dbReference type="Gene3D" id="2.40.30.10">
    <property type="entry name" value="Translation factors"/>
    <property type="match status" value="1"/>
</dbReference>
<evidence type="ECO:0000313" key="7">
    <source>
        <dbReference type="RefSeq" id="XP_013785962.1"/>
    </source>
</evidence>
<evidence type="ECO:0000256" key="3">
    <source>
        <dbReference type="ARBA" id="ARBA00023128"/>
    </source>
</evidence>
<keyword evidence="2" id="KW-0648">Protein biosynthesis</keyword>
<dbReference type="GeneID" id="106469990"/>
<dbReference type="CDD" id="cd16262">
    <property type="entry name" value="EFG_III"/>
    <property type="match status" value="1"/>
</dbReference>
<dbReference type="NCBIfam" id="TIGR00231">
    <property type="entry name" value="small_GTP"/>
    <property type="match status" value="1"/>
</dbReference>
<dbReference type="SUPFAM" id="SSF54980">
    <property type="entry name" value="EF-G C-terminal domain-like"/>
    <property type="match status" value="2"/>
</dbReference>
<evidence type="ECO:0000259" key="5">
    <source>
        <dbReference type="PROSITE" id="PS51722"/>
    </source>
</evidence>
<dbReference type="RefSeq" id="XP_013785962.1">
    <property type="nucleotide sequence ID" value="XM_013930508.2"/>
</dbReference>
<dbReference type="CDD" id="cd03713">
    <property type="entry name" value="EFG_mtEFG_C"/>
    <property type="match status" value="1"/>
</dbReference>
<dbReference type="Pfam" id="PF03764">
    <property type="entry name" value="EFG_IV"/>
    <property type="match status" value="1"/>
</dbReference>
<dbReference type="Pfam" id="PF00009">
    <property type="entry name" value="GTP_EFTU"/>
    <property type="match status" value="1"/>
</dbReference>
<dbReference type="InterPro" id="IPR000795">
    <property type="entry name" value="T_Tr_GTP-bd_dom"/>
</dbReference>
<dbReference type="InterPro" id="IPR035649">
    <property type="entry name" value="EFG_V"/>
</dbReference>
<dbReference type="InterPro" id="IPR014721">
    <property type="entry name" value="Ribsml_uS5_D2-typ_fold_subgr"/>
</dbReference>
<keyword evidence="6" id="KW-1185">Reference proteome</keyword>
<dbReference type="InterPro" id="IPR053905">
    <property type="entry name" value="EF-G-like_DII"/>
</dbReference>
<dbReference type="InterPro" id="IPR005225">
    <property type="entry name" value="Small_GTP-bd"/>
</dbReference>
<dbReference type="Proteomes" id="UP000694941">
    <property type="component" value="Unplaced"/>
</dbReference>
<evidence type="ECO:0000256" key="1">
    <source>
        <dbReference type="ARBA" id="ARBA00022741"/>
    </source>
</evidence>
<dbReference type="InterPro" id="IPR031157">
    <property type="entry name" value="G_TR_CS"/>
</dbReference>
<keyword evidence="4" id="KW-0342">GTP-binding</keyword>
<dbReference type="SUPFAM" id="SSF52540">
    <property type="entry name" value="P-loop containing nucleoside triphosphate hydrolases"/>
    <property type="match status" value="1"/>
</dbReference>
<dbReference type="SUPFAM" id="SSF50447">
    <property type="entry name" value="Translation proteins"/>
    <property type="match status" value="1"/>
</dbReference>
<dbReference type="SMART" id="SM00838">
    <property type="entry name" value="EFG_C"/>
    <property type="match status" value="1"/>
</dbReference>
<dbReference type="Gene3D" id="3.30.230.10">
    <property type="match status" value="1"/>
</dbReference>
<dbReference type="PROSITE" id="PS51722">
    <property type="entry name" value="G_TR_2"/>
    <property type="match status" value="1"/>
</dbReference>
<dbReference type="PRINTS" id="PR00315">
    <property type="entry name" value="ELONGATNFCT"/>
</dbReference>
<dbReference type="InterPro" id="IPR020568">
    <property type="entry name" value="Ribosomal_Su5_D2-typ_SF"/>
</dbReference>
<dbReference type="InterPro" id="IPR000640">
    <property type="entry name" value="EFG_V-like"/>
</dbReference>
<dbReference type="InterPro" id="IPR005517">
    <property type="entry name" value="Transl_elong_EFG/EF2_IV"/>
</dbReference>
<sequence>MGLGVLAAFKCNCSSPWMYLRLTKLISHRPKFLLHLRSSTVCLETKLFISHCYQNVRSQCFRSFSNKSPSLQDHGVEQKIDLIRNIGIIAHIDAGKTTTTERMLYYSGFSRTMGEVHEGDTIMDYMPQERERGITITSAAITFPWKGYKINLIDTPGHVDFTIEVERSLRVLDGAVAILDASAGVEAQTLTVWSQANHYDLPRIVYINKMDKLSARFNASVESIKTKLHVNPLILQLPVGQGKSFKGVVDLITLEKCLWDIKNPHIDDGSVFKKLKLSSAVDGSFWEDASCRREQLINHLADLDDVLAEKILQDETTTHLKDDDLYAAVRRVTYSQSGVPVLCGSSYHNIAVQFLLDAINAYLPSPLDRKYEFLKYYGESLCCLVFKIVHDKQKGPLSFVRVYSGKVEQGQKIYNVNRSQTEKLARMYCPYADDFREVKSAHSGSIVVLTGLKNAVTGDTLVASHHQVDVIAEQKLLEEEESAVSIGIQVPDPVFFCSIEAPSLAYEKQLEYALQCLQKEDPTFKVHLDSDSGQTVVSGMGELHLEVIKDRIKTEYGVEAFLGPLQVSYRETANNSHQETVELNKVLGGTKHFVKITLAIKPALGEGKVSKVQVVPDKNNELGKIRLDYLKAVNNGVEQSISCGPLIGFPVIDIHIALHCLEVGPRTSLAMISAAASQCIHSILKNAGTQLLEPVMKLEVVTDENHLSQILADLSQRRSQIQEIQFRQENRIVTAITPLAELKKYSTDLRTVTSGTATFSMEFHCYQQMSSYDQQKAIEEITGFVQF</sequence>
<accession>A0ABM1BP62</accession>
<dbReference type="InterPro" id="IPR035647">
    <property type="entry name" value="EFG_III/V"/>
</dbReference>
<dbReference type="Pfam" id="PF00679">
    <property type="entry name" value="EFG_C"/>
    <property type="match status" value="1"/>
</dbReference>
<dbReference type="SMART" id="SM00889">
    <property type="entry name" value="EFG_IV"/>
    <property type="match status" value="1"/>
</dbReference>
<dbReference type="Pfam" id="PF22042">
    <property type="entry name" value="EF-G_D2"/>
    <property type="match status" value="1"/>
</dbReference>
<dbReference type="Gene3D" id="3.30.70.240">
    <property type="match status" value="1"/>
</dbReference>
<proteinExistence type="predicted"/>
<feature type="domain" description="Tr-type G" evidence="5">
    <location>
        <begin position="81"/>
        <end position="367"/>
    </location>
</feature>
<keyword evidence="3" id="KW-0496">Mitochondrion</keyword>
<evidence type="ECO:0000313" key="6">
    <source>
        <dbReference type="Proteomes" id="UP000694941"/>
    </source>
</evidence>
<organism evidence="6 7">
    <name type="scientific">Limulus polyphemus</name>
    <name type="common">Atlantic horseshoe crab</name>
    <dbReference type="NCBI Taxonomy" id="6850"/>
    <lineage>
        <taxon>Eukaryota</taxon>
        <taxon>Metazoa</taxon>
        <taxon>Ecdysozoa</taxon>
        <taxon>Arthropoda</taxon>
        <taxon>Chelicerata</taxon>
        <taxon>Merostomata</taxon>
        <taxon>Xiphosura</taxon>
        <taxon>Limulidae</taxon>
        <taxon>Limulus</taxon>
    </lineage>
</organism>
<dbReference type="InterPro" id="IPR027417">
    <property type="entry name" value="P-loop_NTPase"/>
</dbReference>